<organism evidence="2 3">
    <name type="scientific">Legionella maceachernii</name>
    <dbReference type="NCBI Taxonomy" id="466"/>
    <lineage>
        <taxon>Bacteria</taxon>
        <taxon>Pseudomonadati</taxon>
        <taxon>Pseudomonadota</taxon>
        <taxon>Gammaproteobacteria</taxon>
        <taxon>Legionellales</taxon>
        <taxon>Legionellaceae</taxon>
        <taxon>Legionella</taxon>
    </lineage>
</organism>
<dbReference type="PATRIC" id="fig|466.6.peg.5"/>
<dbReference type="PANTHER" id="PTHR19959:SF119">
    <property type="entry name" value="FUNGAL LIPASE-LIKE DOMAIN-CONTAINING PROTEIN"/>
    <property type="match status" value="1"/>
</dbReference>
<feature type="compositionally biased region" description="Polar residues" evidence="1">
    <location>
        <begin position="550"/>
        <end position="563"/>
    </location>
</feature>
<comment type="caution">
    <text evidence="2">The sequence shown here is derived from an EMBL/GenBank/DDBJ whole genome shotgun (WGS) entry which is preliminary data.</text>
</comment>
<proteinExistence type="predicted"/>
<reference evidence="2 3" key="1">
    <citation type="submission" date="2015-11" db="EMBL/GenBank/DDBJ databases">
        <title>Genomic analysis of 38 Legionella species identifies large and diverse effector repertoires.</title>
        <authorList>
            <person name="Burstein D."/>
            <person name="Amaro F."/>
            <person name="Zusman T."/>
            <person name="Lifshitz Z."/>
            <person name="Cohen O."/>
            <person name="Gilbert J.A."/>
            <person name="Pupko T."/>
            <person name="Shuman H.A."/>
            <person name="Segal G."/>
        </authorList>
    </citation>
    <scope>NUCLEOTIDE SEQUENCE [LARGE SCALE GENOMIC DNA]</scope>
    <source>
        <strain evidence="2 3">PX-1-G2-E2</strain>
    </source>
</reference>
<evidence type="ECO:0008006" key="4">
    <source>
        <dbReference type="Google" id="ProtNLM"/>
    </source>
</evidence>
<dbReference type="STRING" id="466.Lmac_0005"/>
<dbReference type="OrthoDB" id="9810963at2"/>
<gene>
    <name evidence="2" type="ORF">Lmac_0005</name>
</gene>
<dbReference type="AlphaFoldDB" id="A0A0W0WHY7"/>
<dbReference type="Proteomes" id="UP000054908">
    <property type="component" value="Unassembled WGS sequence"/>
</dbReference>
<feature type="region of interest" description="Disordered" evidence="1">
    <location>
        <begin position="535"/>
        <end position="563"/>
    </location>
</feature>
<dbReference type="EMBL" id="LNYL01000001">
    <property type="protein sequence ID" value="KTD31961.1"/>
    <property type="molecule type" value="Genomic_DNA"/>
</dbReference>
<protein>
    <recommendedName>
        <fullName evidence="4">Protein-PII uridylyltransferase N-terminal domain-containing protein</fullName>
    </recommendedName>
</protein>
<evidence type="ECO:0000313" key="2">
    <source>
        <dbReference type="EMBL" id="KTD31961.1"/>
    </source>
</evidence>
<sequence length="563" mass="64170">MPKNKESDSLIELTLQITNLGEKIHKLKRSSFTATHALIDEIANLCSNNNEASQKIAILEIVKKIKNKIESFDLQEDDEKILMLYLEAMAVLAEHFPYTQKQVAQAYFEYAIKVKETIKINNSFSFSTYQVYQKILIALNIAKQLTDDSNLHSKIAESIEQLFQQLKKELALEVQGIDPAIITTKINAIRTRFYTGLSIENFSGKQKKFCRELSLYFKEIVFNCFKEMSTDIKYVLVSLGSLSKQTILPYSDLEFVLLLDQNHPDYMQIKTKLAYLLDFLIRSLGETESKGEIPFTIKPGLRIDTAVNLFNLDFSNMTNMISSLKTASTQAARGDISNIQIVMDFYTSTFLDGDHTLFDTFQAQLNEKVYNNLLDIALSHFRFNFSKSFKEVHSTIKTKYYNNLVWLLYGLGMCHQIKAEGLNDLIKQLQKHGVIASKAAQDINSYLNLINFWRAKTQQVNGGQLEYLDSVLPPKSILTFYEKKIKPLIGSLTKAIKKIELQGTSLHLKSFRINEECKFVSKKSGSLSQSMRFLTSPISGRSKPNAEEAVTNNDKNSPSSNRR</sequence>
<dbReference type="PANTHER" id="PTHR19959">
    <property type="entry name" value="KINESIN LIGHT CHAIN"/>
    <property type="match status" value="1"/>
</dbReference>
<keyword evidence="3" id="KW-1185">Reference proteome</keyword>
<evidence type="ECO:0000256" key="1">
    <source>
        <dbReference type="SAM" id="MobiDB-lite"/>
    </source>
</evidence>
<evidence type="ECO:0000313" key="3">
    <source>
        <dbReference type="Proteomes" id="UP000054908"/>
    </source>
</evidence>
<accession>A0A0W0WHY7</accession>
<dbReference type="RefSeq" id="WP_058450853.1">
    <property type="nucleotide sequence ID" value="NZ_CAAAIB010000003.1"/>
</dbReference>
<name>A0A0W0WHY7_9GAMM</name>